<dbReference type="Gene3D" id="3.10.580.10">
    <property type="entry name" value="CBS-domain"/>
    <property type="match status" value="1"/>
</dbReference>
<keyword evidence="2" id="KW-0677">Repeat</keyword>
<dbReference type="NCBIfam" id="TIGR00393">
    <property type="entry name" value="kpsF"/>
    <property type="match status" value="1"/>
</dbReference>
<dbReference type="Pfam" id="PF01380">
    <property type="entry name" value="SIS"/>
    <property type="match status" value="1"/>
</dbReference>
<comment type="caution">
    <text evidence="10">The sequence shown here is derived from an EMBL/GenBank/DDBJ whole genome shotgun (WGS) entry which is preliminary data.</text>
</comment>
<dbReference type="GO" id="GO:0097367">
    <property type="term" value="F:carbohydrate derivative binding"/>
    <property type="evidence" value="ECO:0007669"/>
    <property type="project" value="InterPro"/>
</dbReference>
<evidence type="ECO:0000259" key="9">
    <source>
        <dbReference type="PROSITE" id="PS51464"/>
    </source>
</evidence>
<dbReference type="InterPro" id="IPR035474">
    <property type="entry name" value="SIS_Kpsf"/>
</dbReference>
<dbReference type="RefSeq" id="WP_035619255.1">
    <property type="nucleotide sequence ID" value="NZ_ARYK01000012.1"/>
</dbReference>
<dbReference type="Gene3D" id="3.40.50.10490">
    <property type="entry name" value="Glucose-6-phosphate isomerase like protein, domain 1"/>
    <property type="match status" value="1"/>
</dbReference>
<protein>
    <submittedName>
        <fullName evidence="10">KpsF/GutQ family sugar isomerase</fullName>
    </submittedName>
</protein>
<comment type="similarity">
    <text evidence="1 4">Belongs to the SIS family. GutQ/KpsF subfamily.</text>
</comment>
<evidence type="ECO:0000256" key="7">
    <source>
        <dbReference type="PROSITE-ProRule" id="PRU00703"/>
    </source>
</evidence>
<dbReference type="FunFam" id="3.40.50.10490:FF:000011">
    <property type="entry name" value="Arabinose 5-phosphate isomerase"/>
    <property type="match status" value="1"/>
</dbReference>
<dbReference type="SUPFAM" id="SSF53697">
    <property type="entry name" value="SIS domain"/>
    <property type="match status" value="1"/>
</dbReference>
<evidence type="ECO:0000313" key="11">
    <source>
        <dbReference type="Proteomes" id="UP000025171"/>
    </source>
</evidence>
<dbReference type="PANTHER" id="PTHR42745">
    <property type="match status" value="1"/>
</dbReference>
<name>A0A059FAF4_9PROT</name>
<sequence length="320" mass="33976">MKPDSEIDLARNVIRIERDALEQLESSLDDTIIRAADLVMATDRYVIVAGVGKSGHIGQKIAASLASTGTPSFFLHPTEASHGDLGMIVPGSVVLAISYSGESREMVDLLRYCRANTVPVIGMTRAPDSTLGRLADVVLRLPTVAEACPNGLAPTSSTTMALALGDALTILLMDRRGFSREDFGTRHPGGKLGRSLQTAGSYVTDRPDELPVVMTDASVQDVILAVSEGRKGCVAVLAADGRMVGMVTDGDLRRAMLAGKLGDNAGAVMTPDPRTIAPDERLAVVIKRLSEHRISNAFVVEDGRPIGIIDMKDLLAEGYL</sequence>
<feature type="site" description="Catalytically relevant" evidence="6">
    <location>
        <position position="187"/>
    </location>
</feature>
<evidence type="ECO:0000313" key="10">
    <source>
        <dbReference type="EMBL" id="KCZ87599.1"/>
    </source>
</evidence>
<feature type="domain" description="CBS" evidence="8">
    <location>
        <begin position="269"/>
        <end position="320"/>
    </location>
</feature>
<dbReference type="SMART" id="SM00116">
    <property type="entry name" value="CBS"/>
    <property type="match status" value="2"/>
</dbReference>
<dbReference type="PANTHER" id="PTHR42745:SF1">
    <property type="entry name" value="ARABINOSE 5-PHOSPHATE ISOMERASE KDSD"/>
    <property type="match status" value="1"/>
</dbReference>
<keyword evidence="3 7" id="KW-0129">CBS domain</keyword>
<evidence type="ECO:0000256" key="1">
    <source>
        <dbReference type="ARBA" id="ARBA00008165"/>
    </source>
</evidence>
<evidence type="ECO:0000256" key="4">
    <source>
        <dbReference type="PIRNR" id="PIRNR004692"/>
    </source>
</evidence>
<dbReference type="PROSITE" id="PS51371">
    <property type="entry name" value="CBS"/>
    <property type="match status" value="2"/>
</dbReference>
<feature type="domain" description="SIS" evidence="9">
    <location>
        <begin position="35"/>
        <end position="178"/>
    </location>
</feature>
<evidence type="ECO:0000256" key="2">
    <source>
        <dbReference type="ARBA" id="ARBA00022737"/>
    </source>
</evidence>
<dbReference type="STRING" id="1280950.HJO_16540"/>
<keyword evidence="5" id="KW-0479">Metal-binding</keyword>
<dbReference type="PROSITE" id="PS51464">
    <property type="entry name" value="SIS"/>
    <property type="match status" value="1"/>
</dbReference>
<dbReference type="AlphaFoldDB" id="A0A059FAF4"/>
<organism evidence="10 11">
    <name type="scientific">Hyphomonas johnsonii MHS-2</name>
    <dbReference type="NCBI Taxonomy" id="1280950"/>
    <lineage>
        <taxon>Bacteria</taxon>
        <taxon>Pseudomonadati</taxon>
        <taxon>Pseudomonadota</taxon>
        <taxon>Alphaproteobacteria</taxon>
        <taxon>Hyphomonadales</taxon>
        <taxon>Hyphomonadaceae</taxon>
        <taxon>Hyphomonas</taxon>
    </lineage>
</organism>
<dbReference type="GO" id="GO:0019146">
    <property type="term" value="F:arabinose-5-phosphate isomerase activity"/>
    <property type="evidence" value="ECO:0007669"/>
    <property type="project" value="UniProtKB-ARBA"/>
</dbReference>
<dbReference type="GO" id="GO:1901135">
    <property type="term" value="P:carbohydrate derivative metabolic process"/>
    <property type="evidence" value="ECO:0007669"/>
    <property type="project" value="InterPro"/>
</dbReference>
<dbReference type="GO" id="GO:0046872">
    <property type="term" value="F:metal ion binding"/>
    <property type="evidence" value="ECO:0007669"/>
    <property type="project" value="UniProtKB-KW"/>
</dbReference>
<dbReference type="PATRIC" id="fig|1280950.3.peg.3312"/>
<dbReference type="Proteomes" id="UP000025171">
    <property type="component" value="Unassembled WGS sequence"/>
</dbReference>
<evidence type="ECO:0000256" key="5">
    <source>
        <dbReference type="PIRSR" id="PIRSR004692-2"/>
    </source>
</evidence>
<evidence type="ECO:0000256" key="3">
    <source>
        <dbReference type="ARBA" id="ARBA00023122"/>
    </source>
</evidence>
<keyword evidence="5" id="KW-0862">Zinc</keyword>
<dbReference type="InterPro" id="IPR046342">
    <property type="entry name" value="CBS_dom_sf"/>
</dbReference>
<reference evidence="10 11" key="1">
    <citation type="journal article" date="2014" name="Antonie Van Leeuwenhoek">
        <title>Hyphomonas beringensis sp. nov. and Hyphomonas chukchiensis sp. nov., isolated from surface seawater of the Bering Sea and Chukchi Sea.</title>
        <authorList>
            <person name="Li C."/>
            <person name="Lai Q."/>
            <person name="Li G."/>
            <person name="Dong C."/>
            <person name="Wang J."/>
            <person name="Liao Y."/>
            <person name="Shao Z."/>
        </authorList>
    </citation>
    <scope>NUCLEOTIDE SEQUENCE [LARGE SCALE GENOMIC DNA]</scope>
    <source>
        <strain evidence="10 11">MHS-2</strain>
    </source>
</reference>
<dbReference type="InterPro" id="IPR001347">
    <property type="entry name" value="SIS_dom"/>
</dbReference>
<keyword evidence="10" id="KW-0413">Isomerase</keyword>
<proteinExistence type="inferred from homology"/>
<feature type="domain" description="CBS" evidence="8">
    <location>
        <begin position="205"/>
        <end position="264"/>
    </location>
</feature>
<dbReference type="InterPro" id="IPR000644">
    <property type="entry name" value="CBS_dom"/>
</dbReference>
<dbReference type="EMBL" id="ARYK01000012">
    <property type="protein sequence ID" value="KCZ87599.1"/>
    <property type="molecule type" value="Genomic_DNA"/>
</dbReference>
<dbReference type="OrthoDB" id="9762536at2"/>
<feature type="site" description="Catalytically relevant" evidence="6">
    <location>
        <position position="53"/>
    </location>
</feature>
<dbReference type="CDD" id="cd04604">
    <property type="entry name" value="CBS_pair_SIS_assoc"/>
    <property type="match status" value="1"/>
</dbReference>
<evidence type="ECO:0000256" key="6">
    <source>
        <dbReference type="PIRSR" id="PIRSR004692-3"/>
    </source>
</evidence>
<dbReference type="InterPro" id="IPR050986">
    <property type="entry name" value="GutQ/KpsF_isomerases"/>
</dbReference>
<feature type="site" description="Catalytically relevant" evidence="6">
    <location>
        <position position="146"/>
    </location>
</feature>
<dbReference type="eggNOG" id="COG0794">
    <property type="taxonomic scope" value="Bacteria"/>
</dbReference>
<dbReference type="Pfam" id="PF00571">
    <property type="entry name" value="CBS"/>
    <property type="match status" value="2"/>
</dbReference>
<dbReference type="PIRSF" id="PIRSF004692">
    <property type="entry name" value="KdsD_KpsF"/>
    <property type="match status" value="1"/>
</dbReference>
<dbReference type="eggNOG" id="COG0517">
    <property type="taxonomic scope" value="Bacteria"/>
</dbReference>
<dbReference type="GO" id="GO:0005975">
    <property type="term" value="P:carbohydrate metabolic process"/>
    <property type="evidence" value="ECO:0007669"/>
    <property type="project" value="InterPro"/>
</dbReference>
<keyword evidence="11" id="KW-1185">Reference proteome</keyword>
<feature type="binding site" evidence="5">
    <location>
        <position position="76"/>
    </location>
    <ligand>
        <name>Zn(2+)</name>
        <dbReference type="ChEBI" id="CHEBI:29105"/>
    </ligand>
</feature>
<dbReference type="InterPro" id="IPR004800">
    <property type="entry name" value="KdsD/KpsF-type"/>
</dbReference>
<dbReference type="InterPro" id="IPR046348">
    <property type="entry name" value="SIS_dom_sf"/>
</dbReference>
<accession>A0A059FAF4</accession>
<dbReference type="CDD" id="cd05014">
    <property type="entry name" value="SIS_Kpsf"/>
    <property type="match status" value="1"/>
</dbReference>
<evidence type="ECO:0000259" key="8">
    <source>
        <dbReference type="PROSITE" id="PS51371"/>
    </source>
</evidence>
<gene>
    <name evidence="10" type="ORF">HJO_16540</name>
</gene>
<feature type="site" description="Catalytically relevant" evidence="6">
    <location>
        <position position="105"/>
    </location>
</feature>